<proteinExistence type="predicted"/>
<dbReference type="Proteomes" id="UP000324133">
    <property type="component" value="Unassembled WGS sequence"/>
</dbReference>
<feature type="compositionally biased region" description="Low complexity" evidence="1">
    <location>
        <begin position="77"/>
        <end position="99"/>
    </location>
</feature>
<feature type="region of interest" description="Disordered" evidence="1">
    <location>
        <begin position="1"/>
        <end position="22"/>
    </location>
</feature>
<organism evidence="3 4">
    <name type="scientific">Rufibacter hautae</name>
    <dbReference type="NCBI Taxonomy" id="2595005"/>
    <lineage>
        <taxon>Bacteria</taxon>
        <taxon>Pseudomonadati</taxon>
        <taxon>Bacteroidota</taxon>
        <taxon>Cytophagia</taxon>
        <taxon>Cytophagales</taxon>
        <taxon>Hymenobacteraceae</taxon>
        <taxon>Rufibacter</taxon>
    </lineage>
</organism>
<reference evidence="3 4" key="1">
    <citation type="submission" date="2019-07" db="EMBL/GenBank/DDBJ databases">
        <title>Rufibacter sp. nov., isolated from lake sediment.</title>
        <authorList>
            <person name="Qu J.-H."/>
        </authorList>
    </citation>
    <scope>NUCLEOTIDE SEQUENCE [LARGE SCALE GENOMIC DNA]</scope>
    <source>
        <strain evidence="3 4">NBS58-1</strain>
    </source>
</reference>
<evidence type="ECO:0000313" key="4">
    <source>
        <dbReference type="Proteomes" id="UP000324133"/>
    </source>
</evidence>
<feature type="transmembrane region" description="Helical" evidence="2">
    <location>
        <begin position="32"/>
        <end position="50"/>
    </location>
</feature>
<dbReference type="RefSeq" id="WP_149089266.1">
    <property type="nucleotide sequence ID" value="NZ_VKKY01000001.1"/>
</dbReference>
<protein>
    <submittedName>
        <fullName evidence="3">Uncharacterized protein</fullName>
    </submittedName>
</protein>
<evidence type="ECO:0000313" key="3">
    <source>
        <dbReference type="EMBL" id="KAA3439623.1"/>
    </source>
</evidence>
<evidence type="ECO:0000256" key="2">
    <source>
        <dbReference type="SAM" id="Phobius"/>
    </source>
</evidence>
<name>A0A5B6TH95_9BACT</name>
<gene>
    <name evidence="3" type="ORF">FOA19_02795</name>
</gene>
<dbReference type="EMBL" id="VKKY01000001">
    <property type="protein sequence ID" value="KAA3439623.1"/>
    <property type="molecule type" value="Genomic_DNA"/>
</dbReference>
<feature type="region of interest" description="Disordered" evidence="1">
    <location>
        <begin position="52"/>
        <end position="99"/>
    </location>
</feature>
<evidence type="ECO:0000256" key="1">
    <source>
        <dbReference type="SAM" id="MobiDB-lite"/>
    </source>
</evidence>
<keyword evidence="2" id="KW-0812">Transmembrane</keyword>
<keyword evidence="2" id="KW-0472">Membrane</keyword>
<dbReference type="AlphaFoldDB" id="A0A5B6TH95"/>
<accession>A0A5B6TH95</accession>
<feature type="compositionally biased region" description="Gly residues" evidence="1">
    <location>
        <begin position="67"/>
        <end position="76"/>
    </location>
</feature>
<feature type="compositionally biased region" description="Basic residues" evidence="1">
    <location>
        <begin position="1"/>
        <end position="12"/>
    </location>
</feature>
<comment type="caution">
    <text evidence="3">The sequence shown here is derived from an EMBL/GenBank/DDBJ whole genome shotgun (WGS) entry which is preliminary data.</text>
</comment>
<keyword evidence="2" id="KW-1133">Transmembrane helix</keyword>
<sequence length="99" mass="9931">MSKNKNKTKKNKDKQNKSLLSGVQSLVKNKKVLYSLLGAAGAGIAIAALGKDKRRSLTDKVTSSVQGLGGSLGLGGSDSASSKASGNNSGNNSGKPAGQ</sequence>
<keyword evidence="4" id="KW-1185">Reference proteome</keyword>